<dbReference type="InterPro" id="IPR010380">
    <property type="entry name" value="DUF975"/>
</dbReference>
<keyword evidence="1" id="KW-0472">Membrane</keyword>
<proteinExistence type="predicted"/>
<protein>
    <submittedName>
        <fullName evidence="2">DUF975 family protein</fullName>
    </submittedName>
</protein>
<dbReference type="EMBL" id="JAOQJL010000010">
    <property type="protein sequence ID" value="MCU6765061.1"/>
    <property type="molecule type" value="Genomic_DNA"/>
</dbReference>
<dbReference type="PANTHER" id="PTHR40076:SF1">
    <property type="entry name" value="MEMBRANE PROTEIN"/>
    <property type="match status" value="1"/>
</dbReference>
<feature type="transmembrane region" description="Helical" evidence="1">
    <location>
        <begin position="20"/>
        <end position="41"/>
    </location>
</feature>
<gene>
    <name evidence="2" type="ORF">OCV61_06490</name>
</gene>
<feature type="transmembrane region" description="Helical" evidence="1">
    <location>
        <begin position="53"/>
        <end position="78"/>
    </location>
</feature>
<dbReference type="PANTHER" id="PTHR40076">
    <property type="entry name" value="MEMBRANE PROTEIN-RELATED"/>
    <property type="match status" value="1"/>
</dbReference>
<reference evidence="2 3" key="1">
    <citation type="journal article" date="2021" name="ISME Commun">
        <title>Automated analysis of genomic sequences facilitates high-throughput and comprehensive description of bacteria.</title>
        <authorList>
            <person name="Hitch T.C.A."/>
        </authorList>
    </citation>
    <scope>NUCLEOTIDE SEQUENCE [LARGE SCALE GENOMIC DNA]</scope>
    <source>
        <strain evidence="2 3">Sanger_23</strain>
    </source>
</reference>
<dbReference type="Pfam" id="PF06161">
    <property type="entry name" value="DUF975"/>
    <property type="match status" value="1"/>
</dbReference>
<feature type="transmembrane region" description="Helical" evidence="1">
    <location>
        <begin position="196"/>
        <end position="221"/>
    </location>
</feature>
<name>A0ABT2TTT1_9FIRM</name>
<feature type="transmembrane region" description="Helical" evidence="1">
    <location>
        <begin position="103"/>
        <end position="124"/>
    </location>
</feature>
<keyword evidence="3" id="KW-1185">Reference proteome</keyword>
<keyword evidence="1" id="KW-0812">Transmembrane</keyword>
<evidence type="ECO:0000313" key="3">
    <source>
        <dbReference type="Proteomes" id="UP001652409"/>
    </source>
</evidence>
<evidence type="ECO:0000313" key="2">
    <source>
        <dbReference type="EMBL" id="MCU6765061.1"/>
    </source>
</evidence>
<feature type="transmembrane region" description="Helical" evidence="1">
    <location>
        <begin position="147"/>
        <end position="169"/>
    </location>
</feature>
<comment type="caution">
    <text evidence="2">The sequence shown here is derived from an EMBL/GenBank/DDBJ whole genome shotgun (WGS) entry which is preliminary data.</text>
</comment>
<accession>A0ABT2TTT1</accession>
<evidence type="ECO:0000256" key="1">
    <source>
        <dbReference type="SAM" id="Phobius"/>
    </source>
</evidence>
<dbReference type="Proteomes" id="UP001652409">
    <property type="component" value="Unassembled WGS sequence"/>
</dbReference>
<dbReference type="RefSeq" id="WP_158421134.1">
    <property type="nucleotide sequence ID" value="NZ_JAOQJL010000010.1"/>
</dbReference>
<sequence length="263" mass="30055">MKRSSKELKRYAKLALEGRYGIAIMGVLAAFGINLLGNLLAGNLFTGEFLPTMIMSQIFLFILSLVTGILSAGLYYMFLNMARDREFGLGDLLYFFRNHPDRVIVAGFVLALIDLVVSIPYYWYSYTVIPGNTLEAQVEWMGRSMELMLLSIVLNVIVTLPFVMTYFLMADHLDMGGIEALKASAAMMKGHKGRYLLMQISFIPLLFLSIFTLYIALLWIVPYMQMTVTMFYRDLLGELDQDIYEDHRENKSAWDQDDFNSEA</sequence>
<organism evidence="2 3">
    <name type="scientific">Blautia ammoniilytica</name>
    <dbReference type="NCBI Taxonomy" id="2981782"/>
    <lineage>
        <taxon>Bacteria</taxon>
        <taxon>Bacillati</taxon>
        <taxon>Bacillota</taxon>
        <taxon>Clostridia</taxon>
        <taxon>Lachnospirales</taxon>
        <taxon>Lachnospiraceae</taxon>
        <taxon>Blautia</taxon>
    </lineage>
</organism>
<keyword evidence="1" id="KW-1133">Transmembrane helix</keyword>